<name>A0AAU7KD81_9GAMM</name>
<gene>
    <name evidence="2" type="ORF">NFG58_13300</name>
</gene>
<evidence type="ECO:0000256" key="1">
    <source>
        <dbReference type="SAM" id="Phobius"/>
    </source>
</evidence>
<keyword evidence="1" id="KW-1133">Transmembrane helix</keyword>
<dbReference type="AlphaFoldDB" id="A0AAU7KD81"/>
<dbReference type="RefSeq" id="WP_348826714.1">
    <property type="nucleotide sequence ID" value="NZ_CP098827.1"/>
</dbReference>
<dbReference type="EMBL" id="CP098827">
    <property type="protein sequence ID" value="XBO69602.1"/>
    <property type="molecule type" value="Genomic_DNA"/>
</dbReference>
<keyword evidence="1" id="KW-0812">Transmembrane</keyword>
<feature type="transmembrane region" description="Helical" evidence="1">
    <location>
        <begin position="89"/>
        <end position="107"/>
    </location>
</feature>
<organism evidence="2">
    <name type="scientific">Halomonas sp. RT37</name>
    <dbReference type="NCBI Taxonomy" id="2950872"/>
    <lineage>
        <taxon>Bacteria</taxon>
        <taxon>Pseudomonadati</taxon>
        <taxon>Pseudomonadota</taxon>
        <taxon>Gammaproteobacteria</taxon>
        <taxon>Oceanospirillales</taxon>
        <taxon>Halomonadaceae</taxon>
        <taxon>Halomonas</taxon>
    </lineage>
</organism>
<reference evidence="2" key="1">
    <citation type="submission" date="2022-06" db="EMBL/GenBank/DDBJ databases">
        <title>A novel DMS-producing enzyme.</title>
        <authorList>
            <person name="Zhang Y."/>
        </authorList>
    </citation>
    <scope>NUCLEOTIDE SEQUENCE</scope>
    <source>
        <strain evidence="2">RT37</strain>
    </source>
</reference>
<feature type="transmembrane region" description="Helical" evidence="1">
    <location>
        <begin position="38"/>
        <end position="58"/>
    </location>
</feature>
<accession>A0AAU7KD81</accession>
<feature type="transmembrane region" description="Helical" evidence="1">
    <location>
        <begin position="113"/>
        <end position="133"/>
    </location>
</feature>
<sequence length="147" mass="16081">MIKQVLVTSFISLGIGFLTEMLNVWLGAKFLYVFFESNLVTILVALLAVNAATMGIVLTKMRDLIDKNGNAEAFIKTRSNMLLSIKEQIGLIILAIVVLSVKSAPIIQSIENMPLLFNSIVTGIFIYALLVLYDTAKGVLVIVDFNG</sequence>
<keyword evidence="1" id="KW-0472">Membrane</keyword>
<protein>
    <submittedName>
        <fullName evidence="2">Uncharacterized protein</fullName>
    </submittedName>
</protein>
<evidence type="ECO:0000313" key="2">
    <source>
        <dbReference type="EMBL" id="XBO69602.1"/>
    </source>
</evidence>
<proteinExistence type="predicted"/>
<feature type="transmembrane region" description="Helical" evidence="1">
    <location>
        <begin position="5"/>
        <end position="26"/>
    </location>
</feature>